<evidence type="ECO:0000313" key="2">
    <source>
        <dbReference type="Proteomes" id="UP000290572"/>
    </source>
</evidence>
<proteinExistence type="predicted"/>
<protein>
    <submittedName>
        <fullName evidence="1">SCAN domain-containing SCAND2P</fullName>
    </submittedName>
</protein>
<evidence type="ECO:0000313" key="1">
    <source>
        <dbReference type="EMBL" id="RXN06631.1"/>
    </source>
</evidence>
<organism evidence="1 2">
    <name type="scientific">Labeo rohita</name>
    <name type="common">Indian major carp</name>
    <name type="synonym">Cyprinus rohita</name>
    <dbReference type="NCBI Taxonomy" id="84645"/>
    <lineage>
        <taxon>Eukaryota</taxon>
        <taxon>Metazoa</taxon>
        <taxon>Chordata</taxon>
        <taxon>Craniata</taxon>
        <taxon>Vertebrata</taxon>
        <taxon>Euteleostomi</taxon>
        <taxon>Actinopterygii</taxon>
        <taxon>Neopterygii</taxon>
        <taxon>Teleostei</taxon>
        <taxon>Ostariophysi</taxon>
        <taxon>Cypriniformes</taxon>
        <taxon>Cyprinidae</taxon>
        <taxon>Labeoninae</taxon>
        <taxon>Labeonini</taxon>
        <taxon>Labeo</taxon>
    </lineage>
</organism>
<dbReference type="EMBL" id="QBIY01013359">
    <property type="protein sequence ID" value="RXN06631.1"/>
    <property type="molecule type" value="Genomic_DNA"/>
</dbReference>
<dbReference type="AlphaFoldDB" id="A0A498LEI1"/>
<dbReference type="Proteomes" id="UP000290572">
    <property type="component" value="Unassembled WGS sequence"/>
</dbReference>
<keyword evidence="2" id="KW-1185">Reference proteome</keyword>
<name>A0A498LEI1_LABRO</name>
<reference evidence="1 2" key="1">
    <citation type="submission" date="2018-03" db="EMBL/GenBank/DDBJ databases">
        <title>Draft genome sequence of Rohu Carp (Labeo rohita).</title>
        <authorList>
            <person name="Das P."/>
            <person name="Kushwaha B."/>
            <person name="Joshi C.G."/>
            <person name="Kumar D."/>
            <person name="Nagpure N.S."/>
            <person name="Sahoo L."/>
            <person name="Das S.P."/>
            <person name="Bit A."/>
            <person name="Patnaik S."/>
            <person name="Meher P.K."/>
            <person name="Jayasankar P."/>
            <person name="Koringa P.G."/>
            <person name="Patel N.V."/>
            <person name="Hinsu A.T."/>
            <person name="Kumar R."/>
            <person name="Pandey M."/>
            <person name="Agarwal S."/>
            <person name="Srivastava S."/>
            <person name="Singh M."/>
            <person name="Iquebal M.A."/>
            <person name="Jaiswal S."/>
            <person name="Angadi U.B."/>
            <person name="Kumar N."/>
            <person name="Raza M."/>
            <person name="Shah T.M."/>
            <person name="Rai A."/>
            <person name="Jena J.K."/>
        </authorList>
    </citation>
    <scope>NUCLEOTIDE SEQUENCE [LARGE SCALE GENOMIC DNA]</scope>
    <source>
        <strain evidence="1">DASCIFA01</strain>
        <tissue evidence="1">Testis</tissue>
    </source>
</reference>
<comment type="caution">
    <text evidence="1">The sequence shown here is derived from an EMBL/GenBank/DDBJ whole genome shotgun (WGS) entry which is preliminary data.</text>
</comment>
<gene>
    <name evidence="1" type="ORF">ROHU_012228</name>
</gene>
<accession>A0A498LEI1</accession>
<sequence length="144" mass="15711">MREDQDIGLQDDPEAFIDLYERTAEACGLPQTYWPVHLIPLLSGEEQMPVQNILVYDDLKRAILQQVSLNPEQHRQLFGLLELGENGQPLVMAQQVRDTCCRLLLVGGGGIWNSSGTVDCAAAEEDCTVGPVPLPGPSSLDLGP</sequence>